<dbReference type="InterPro" id="IPR025857">
    <property type="entry name" value="MacB_PCD"/>
</dbReference>
<feature type="transmembrane region" description="Helical" evidence="7">
    <location>
        <begin position="291"/>
        <end position="323"/>
    </location>
</feature>
<proteinExistence type="inferred from homology"/>
<keyword evidence="2" id="KW-1003">Cell membrane</keyword>
<feature type="transmembrane region" description="Helical" evidence="7">
    <location>
        <begin position="34"/>
        <end position="53"/>
    </location>
</feature>
<evidence type="ECO:0000256" key="4">
    <source>
        <dbReference type="ARBA" id="ARBA00022989"/>
    </source>
</evidence>
<dbReference type="PANTHER" id="PTHR30572:SF4">
    <property type="entry name" value="ABC TRANSPORTER PERMEASE YTRF"/>
    <property type="match status" value="1"/>
</dbReference>
<feature type="transmembrane region" description="Helical" evidence="7">
    <location>
        <begin position="378"/>
        <end position="404"/>
    </location>
</feature>
<keyword evidence="5 7" id="KW-0472">Membrane</keyword>
<evidence type="ECO:0000256" key="6">
    <source>
        <dbReference type="ARBA" id="ARBA00038076"/>
    </source>
</evidence>
<organism evidence="10 11">
    <name type="scientific">Microcoleus asticus IPMA8</name>
    <dbReference type="NCBI Taxonomy" id="2563858"/>
    <lineage>
        <taxon>Bacteria</taxon>
        <taxon>Bacillati</taxon>
        <taxon>Cyanobacteriota</taxon>
        <taxon>Cyanophyceae</taxon>
        <taxon>Oscillatoriophycideae</taxon>
        <taxon>Oscillatoriales</taxon>
        <taxon>Microcoleaceae</taxon>
        <taxon>Microcoleus</taxon>
        <taxon>Microcoleus asticus</taxon>
    </lineage>
</organism>
<dbReference type="InterPro" id="IPR050250">
    <property type="entry name" value="Macrolide_Exporter_MacB"/>
</dbReference>
<feature type="domain" description="ABC3 transporter permease C-terminal" evidence="8">
    <location>
        <begin position="301"/>
        <end position="414"/>
    </location>
</feature>
<dbReference type="GO" id="GO:0016787">
    <property type="term" value="F:hydrolase activity"/>
    <property type="evidence" value="ECO:0007669"/>
    <property type="project" value="UniProtKB-KW"/>
</dbReference>
<feature type="transmembrane region" description="Helical" evidence="7">
    <location>
        <begin position="351"/>
        <end position="372"/>
    </location>
</feature>
<dbReference type="EMBL" id="SRRZ01000081">
    <property type="protein sequence ID" value="NQE36328.1"/>
    <property type="molecule type" value="Genomic_DNA"/>
</dbReference>
<keyword evidence="4 7" id="KW-1133">Transmembrane helix</keyword>
<reference evidence="10 11" key="1">
    <citation type="journal article" date="2020" name="Sci. Rep.">
        <title>A novel cyanobacterial geosmin producer, revising GeoA distribution and dispersion patterns in Bacteria.</title>
        <authorList>
            <person name="Churro C."/>
            <person name="Semedo-Aguiar A.P."/>
            <person name="Silva A.D."/>
            <person name="Pereira-Leal J.B."/>
            <person name="Leite R.B."/>
        </authorList>
    </citation>
    <scope>NUCLEOTIDE SEQUENCE [LARGE SCALE GENOMIC DNA]</scope>
    <source>
        <strain evidence="10 11">IPMA8</strain>
    </source>
</reference>
<accession>A0ABX2D3A5</accession>
<evidence type="ECO:0000256" key="1">
    <source>
        <dbReference type="ARBA" id="ARBA00004651"/>
    </source>
</evidence>
<keyword evidence="11" id="KW-1185">Reference proteome</keyword>
<dbReference type="GO" id="GO:0005524">
    <property type="term" value="F:ATP binding"/>
    <property type="evidence" value="ECO:0007669"/>
    <property type="project" value="UniProtKB-KW"/>
</dbReference>
<evidence type="ECO:0000313" key="10">
    <source>
        <dbReference type="EMBL" id="NQE36328.1"/>
    </source>
</evidence>
<comment type="subcellular location">
    <subcellularLocation>
        <location evidence="1">Cell membrane</location>
        <topology evidence="1">Multi-pass membrane protein</topology>
    </subcellularLocation>
</comment>
<dbReference type="Pfam" id="PF12704">
    <property type="entry name" value="MacB_PCD"/>
    <property type="match status" value="1"/>
</dbReference>
<keyword evidence="10" id="KW-0378">Hydrolase</keyword>
<keyword evidence="3 7" id="KW-0812">Transmembrane</keyword>
<dbReference type="InterPro" id="IPR003838">
    <property type="entry name" value="ABC3_permease_C"/>
</dbReference>
<dbReference type="RefSeq" id="WP_172190243.1">
    <property type="nucleotide sequence ID" value="NZ_CAWPPK010000298.1"/>
</dbReference>
<evidence type="ECO:0000256" key="7">
    <source>
        <dbReference type="SAM" id="Phobius"/>
    </source>
</evidence>
<evidence type="ECO:0000256" key="2">
    <source>
        <dbReference type="ARBA" id="ARBA00022475"/>
    </source>
</evidence>
<dbReference type="Proteomes" id="UP000702425">
    <property type="component" value="Unassembled WGS sequence"/>
</dbReference>
<keyword evidence="10" id="KW-0547">Nucleotide-binding</keyword>
<protein>
    <submittedName>
        <fullName evidence="10">Macrolide export ATP-binding/permease protein MacB</fullName>
        <ecNumber evidence="10">3.6.3.-</ecNumber>
    </submittedName>
</protein>
<sequence>MKLQTRPRTNKISNVQIAFMATEALWNNKLRTSLTMLGVIIGISSVIAITSVGQGVQKSTEEQLKALGTNVLLVLSGAARSGGVSQGSGSATTLTWDDAKAIGKQAPAVKAISAYLQRQVQVVYGGQNSFTAILGTDLNYPDVKNIQPQQGRFFNEDELNAAEPVVVLGSKVRDELFGAGANALSSDIRIQGNRYKVIGVMESKGSVGGTDQDDRVYIPLKNMSSRIVGRNSLAGIAISGFWLETAGEADLADAQFQVENIMRLRHNIYPPQPDDFRVVNQAEIVNTFSNVIGLFTVMVGAIAGISLVVGGIGIANIMLVSVVERTKEIGIRKAVGATNAAILIQFMAESILVSTVGGTAGIGLGIAIAFGASTAFKFPFVVSVWSITAGFGLSFTVGLLAGVLPARNAARLDPIAALRND</sequence>
<evidence type="ECO:0000259" key="8">
    <source>
        <dbReference type="Pfam" id="PF02687"/>
    </source>
</evidence>
<dbReference type="EC" id="3.6.3.-" evidence="10"/>
<comment type="similarity">
    <text evidence="6">Belongs to the ABC-4 integral membrane protein family.</text>
</comment>
<gene>
    <name evidence="10" type="primary">macB_4</name>
    <name evidence="10" type="ORF">E5S67_04092</name>
</gene>
<dbReference type="Pfam" id="PF02687">
    <property type="entry name" value="FtsX"/>
    <property type="match status" value="1"/>
</dbReference>
<comment type="caution">
    <text evidence="10">The sequence shown here is derived from an EMBL/GenBank/DDBJ whole genome shotgun (WGS) entry which is preliminary data.</text>
</comment>
<evidence type="ECO:0000256" key="3">
    <source>
        <dbReference type="ARBA" id="ARBA00022692"/>
    </source>
</evidence>
<feature type="domain" description="MacB-like periplasmic core" evidence="9">
    <location>
        <begin position="32"/>
        <end position="260"/>
    </location>
</feature>
<evidence type="ECO:0000259" key="9">
    <source>
        <dbReference type="Pfam" id="PF12704"/>
    </source>
</evidence>
<name>A0ABX2D3A5_9CYAN</name>
<evidence type="ECO:0000313" key="11">
    <source>
        <dbReference type="Proteomes" id="UP000702425"/>
    </source>
</evidence>
<evidence type="ECO:0000256" key="5">
    <source>
        <dbReference type="ARBA" id="ARBA00023136"/>
    </source>
</evidence>
<dbReference type="PANTHER" id="PTHR30572">
    <property type="entry name" value="MEMBRANE COMPONENT OF TRANSPORTER-RELATED"/>
    <property type="match status" value="1"/>
</dbReference>
<keyword evidence="10" id="KW-0067">ATP-binding</keyword>